<dbReference type="Pfam" id="PF12621">
    <property type="entry name" value="PHM7_ext"/>
    <property type="match status" value="1"/>
</dbReference>
<accession>A0A6A6PT63</accession>
<evidence type="ECO:0000256" key="3">
    <source>
        <dbReference type="ARBA" id="ARBA00022448"/>
    </source>
</evidence>
<dbReference type="InterPro" id="IPR003864">
    <property type="entry name" value="CSC1/OSCA1-like_7TM"/>
</dbReference>
<evidence type="ECO:0000256" key="4">
    <source>
        <dbReference type="ARBA" id="ARBA00022692"/>
    </source>
</evidence>
<evidence type="ECO:0000256" key="7">
    <source>
        <dbReference type="SAM" id="MobiDB-lite"/>
    </source>
</evidence>
<feature type="transmembrane region" description="Helical" evidence="8">
    <location>
        <begin position="433"/>
        <end position="459"/>
    </location>
</feature>
<evidence type="ECO:0000256" key="5">
    <source>
        <dbReference type="ARBA" id="ARBA00022989"/>
    </source>
</evidence>
<feature type="transmembrane region" description="Helical" evidence="8">
    <location>
        <begin position="528"/>
        <end position="557"/>
    </location>
</feature>
<feature type="domain" description="CSC1/OSCA1-like 7TM region" evidence="9">
    <location>
        <begin position="388"/>
        <end position="667"/>
    </location>
</feature>
<reference evidence="13" key="1">
    <citation type="journal article" date="2020" name="Stud. Mycol.">
        <title>101 Dothideomycetes genomes: a test case for predicting lifestyles and emergence of pathogens.</title>
        <authorList>
            <person name="Haridas S."/>
            <person name="Albert R."/>
            <person name="Binder M."/>
            <person name="Bloem J."/>
            <person name="Labutti K."/>
            <person name="Salamov A."/>
            <person name="Andreopoulos B."/>
            <person name="Baker S."/>
            <person name="Barry K."/>
            <person name="Bills G."/>
            <person name="Bluhm B."/>
            <person name="Cannon C."/>
            <person name="Castanera R."/>
            <person name="Culley D."/>
            <person name="Daum C."/>
            <person name="Ezra D."/>
            <person name="Gonzalez J."/>
            <person name="Henrissat B."/>
            <person name="Kuo A."/>
            <person name="Liang C."/>
            <person name="Lipzen A."/>
            <person name="Lutzoni F."/>
            <person name="Magnuson J."/>
            <person name="Mondo S."/>
            <person name="Nolan M."/>
            <person name="Ohm R."/>
            <person name="Pangilinan J."/>
            <person name="Park H.-J."/>
            <person name="Ramirez L."/>
            <person name="Alfaro M."/>
            <person name="Sun H."/>
            <person name="Tritt A."/>
            <person name="Yoshinaga Y."/>
            <person name="Zwiers L.-H."/>
            <person name="Turgeon B."/>
            <person name="Goodwin S."/>
            <person name="Spatafora J."/>
            <person name="Crous P."/>
            <person name="Grigoriev I."/>
        </authorList>
    </citation>
    <scope>NUCLEOTIDE SEQUENCE</scope>
    <source>
        <strain evidence="13">CBS 113389</strain>
    </source>
</reference>
<feature type="compositionally biased region" description="Low complexity" evidence="7">
    <location>
        <begin position="745"/>
        <end position="770"/>
    </location>
</feature>
<dbReference type="RefSeq" id="XP_033589742.1">
    <property type="nucleotide sequence ID" value="XM_033735415.1"/>
</dbReference>
<feature type="transmembrane region" description="Helical" evidence="8">
    <location>
        <begin position="677"/>
        <end position="697"/>
    </location>
</feature>
<dbReference type="PANTHER" id="PTHR13018">
    <property type="entry name" value="PROBABLE MEMBRANE PROTEIN DUF221-RELATED"/>
    <property type="match status" value="1"/>
</dbReference>
<evidence type="ECO:0000256" key="8">
    <source>
        <dbReference type="SAM" id="Phobius"/>
    </source>
</evidence>
<feature type="transmembrane region" description="Helical" evidence="8">
    <location>
        <begin position="652"/>
        <end position="671"/>
    </location>
</feature>
<dbReference type="InterPro" id="IPR032880">
    <property type="entry name" value="CSC1/OSCA1-like_N"/>
</dbReference>
<comment type="subcellular location">
    <subcellularLocation>
        <location evidence="1">Membrane</location>
        <topology evidence="1">Multi-pass membrane protein</topology>
    </subcellularLocation>
</comment>
<evidence type="ECO:0000256" key="1">
    <source>
        <dbReference type="ARBA" id="ARBA00004141"/>
    </source>
</evidence>
<dbReference type="InterPro" id="IPR045122">
    <property type="entry name" value="Csc1-like"/>
</dbReference>
<keyword evidence="5 8" id="KW-1133">Transmembrane helix</keyword>
<comment type="similarity">
    <text evidence="2">Belongs to the CSC1 (TC 1.A.17) family.</text>
</comment>
<keyword evidence="4 8" id="KW-0812">Transmembrane</keyword>
<evidence type="ECO:0000313" key="14">
    <source>
        <dbReference type="Proteomes" id="UP000799767"/>
    </source>
</evidence>
<feature type="region of interest" description="Disordered" evidence="7">
    <location>
        <begin position="728"/>
        <end position="771"/>
    </location>
</feature>
<feature type="domain" description="CSC1/OSCA1-like cytosolic" evidence="12">
    <location>
        <begin position="193"/>
        <end position="376"/>
    </location>
</feature>
<gene>
    <name evidence="13" type="ORF">BDY17DRAFT_310225</name>
</gene>
<dbReference type="Pfam" id="PF02714">
    <property type="entry name" value="RSN1_7TM"/>
    <property type="match status" value="1"/>
</dbReference>
<feature type="domain" description="CSC1/OSCA1-like N-terminal transmembrane" evidence="11">
    <location>
        <begin position="22"/>
        <end position="170"/>
    </location>
</feature>
<dbReference type="AlphaFoldDB" id="A0A6A6PT63"/>
<evidence type="ECO:0000259" key="10">
    <source>
        <dbReference type="Pfam" id="PF12621"/>
    </source>
</evidence>
<feature type="transmembrane region" description="Helical" evidence="8">
    <location>
        <begin position="597"/>
        <end position="623"/>
    </location>
</feature>
<organism evidence="13 14">
    <name type="scientific">Neohortaea acidophila</name>
    <dbReference type="NCBI Taxonomy" id="245834"/>
    <lineage>
        <taxon>Eukaryota</taxon>
        <taxon>Fungi</taxon>
        <taxon>Dikarya</taxon>
        <taxon>Ascomycota</taxon>
        <taxon>Pezizomycotina</taxon>
        <taxon>Dothideomycetes</taxon>
        <taxon>Dothideomycetidae</taxon>
        <taxon>Mycosphaerellales</taxon>
        <taxon>Teratosphaeriaceae</taxon>
        <taxon>Neohortaea</taxon>
    </lineage>
</organism>
<dbReference type="PANTHER" id="PTHR13018:SF26">
    <property type="entry name" value="DOMAIN PROTEIN, PUTATIVE (AFU_ORTHOLOGUE AFUA_5G10920)-RELATED"/>
    <property type="match status" value="1"/>
</dbReference>
<keyword evidence="14" id="KW-1185">Reference proteome</keyword>
<dbReference type="Pfam" id="PF14703">
    <property type="entry name" value="PHM7_cyt"/>
    <property type="match status" value="1"/>
</dbReference>
<evidence type="ECO:0008006" key="15">
    <source>
        <dbReference type="Google" id="ProtNLM"/>
    </source>
</evidence>
<feature type="transmembrane region" description="Helical" evidence="8">
    <location>
        <begin position="480"/>
        <end position="508"/>
    </location>
</feature>
<feature type="transmembrane region" description="Helical" evidence="8">
    <location>
        <begin position="389"/>
        <end position="413"/>
    </location>
</feature>
<dbReference type="GO" id="GO:0005227">
    <property type="term" value="F:calcium-activated cation channel activity"/>
    <property type="evidence" value="ECO:0007669"/>
    <property type="project" value="InterPro"/>
</dbReference>
<dbReference type="InterPro" id="IPR027815">
    <property type="entry name" value="CSC1/OSCA1-like_cyt"/>
</dbReference>
<dbReference type="InterPro" id="IPR022257">
    <property type="entry name" value="PHM7_ext"/>
</dbReference>
<dbReference type="OrthoDB" id="1076608at2759"/>
<sequence length="880" mass="97394">MSSGANQNTNPSSMQGSSASQIVSTLVPVLAVAAVYFSVFLCFRVKFARIYRPRTFVSTVNPQDRTPGVSSSLFGWIKQFYAIPDSYVLNHHSLDGFLFLRFLKMSVIACIVGCVITWPVLFPVHATGGNGLTQFNILTMANVKNKWRFWADAGCAILFFSFILIMITRESIYYINIRQAYLLSPLYAERLSSRTVLYCSVPEEYMHAGTLKAMLGEGVRRIWFARDCKDLEDKVDRRDKAAYKLEGAETALIKTANGKRLKAEKKGAAGATEEGADATRWLDQKDRPTHRLKMLIGKKVDTIDWCRNELKQLIPEVDRMQAEEKAGNCKMLNSVFVEFETLSEAQAAFQSLTHHQALHMSPRFTGMTPPEVLWDNLGIKWHSRVVRGFATTAIVVLLIIFWSIPVAFVGAISNVNYLIKVIPAFKFINSIPTVVLGVVTGLLPVILLAVLMAVLPMFLRWMAKVSGCPTRSAVELKTQNYYFGFYVVQVFLVTTIGSAASSVVGNIIKNPASAATLLAADLPKASNFYLCYFILQGLAFVGSGLANVVGLALFLVLGKILDKTPRKMYKRWINLTSLGFGTVTADNRYSFPVYTTLFVIGICYAVIAPLVLGFAAIGLYLFYFAYRYNLLFVGNQAIDTKGLIYPRALQQLFVGLYLAEVCLIALFAIGVGSSVGAIGPLILMILFTIFTALYQLSLNSALDPHLKYLPKSMDAEERRLLAEERGEHLDTDMEAGNGNGHGEKNNGAGTNGTNGTKEAVAASAAPATAAPHKKPNMLTKFLKPHIYCDYATMRRLVPKEIAPGYDAEVEEEAYFNPAITERMPLLWIPRDPMGLSRKEVADTGAVAPITDEGAFLDEKNKVVWDAEDGRPPIYQEKIDY</sequence>
<protein>
    <recommendedName>
        <fullName evidence="15">DUF221-domain-containing protein</fullName>
    </recommendedName>
</protein>
<proteinExistence type="inferred from homology"/>
<evidence type="ECO:0000256" key="2">
    <source>
        <dbReference type="ARBA" id="ARBA00007779"/>
    </source>
</evidence>
<evidence type="ECO:0000259" key="12">
    <source>
        <dbReference type="Pfam" id="PF14703"/>
    </source>
</evidence>
<name>A0A6A6PT63_9PEZI</name>
<dbReference type="EMBL" id="MU001635">
    <property type="protein sequence ID" value="KAF2483172.1"/>
    <property type="molecule type" value="Genomic_DNA"/>
</dbReference>
<feature type="transmembrane region" description="Helical" evidence="8">
    <location>
        <begin position="20"/>
        <end position="43"/>
    </location>
</feature>
<feature type="transmembrane region" description="Helical" evidence="8">
    <location>
        <begin position="107"/>
        <end position="127"/>
    </location>
</feature>
<evidence type="ECO:0000256" key="6">
    <source>
        <dbReference type="ARBA" id="ARBA00023136"/>
    </source>
</evidence>
<evidence type="ECO:0000259" key="11">
    <source>
        <dbReference type="Pfam" id="PF13967"/>
    </source>
</evidence>
<evidence type="ECO:0000259" key="9">
    <source>
        <dbReference type="Pfam" id="PF02714"/>
    </source>
</evidence>
<dbReference type="Proteomes" id="UP000799767">
    <property type="component" value="Unassembled WGS sequence"/>
</dbReference>
<keyword evidence="3" id="KW-0813">Transport</keyword>
<feature type="domain" description="10TM putative phosphate transporter extracellular tail" evidence="10">
    <location>
        <begin position="781"/>
        <end position="872"/>
    </location>
</feature>
<keyword evidence="6 8" id="KW-0472">Membrane</keyword>
<dbReference type="Pfam" id="PF13967">
    <property type="entry name" value="RSN1_TM"/>
    <property type="match status" value="1"/>
</dbReference>
<evidence type="ECO:0000313" key="13">
    <source>
        <dbReference type="EMBL" id="KAF2483172.1"/>
    </source>
</evidence>
<dbReference type="GeneID" id="54476417"/>
<dbReference type="GO" id="GO:0005886">
    <property type="term" value="C:plasma membrane"/>
    <property type="evidence" value="ECO:0007669"/>
    <property type="project" value="TreeGrafter"/>
</dbReference>
<feature type="transmembrane region" description="Helical" evidence="8">
    <location>
        <begin position="147"/>
        <end position="168"/>
    </location>
</feature>